<dbReference type="Gene3D" id="3.40.50.300">
    <property type="entry name" value="P-loop containing nucleotide triphosphate hydrolases"/>
    <property type="match status" value="1"/>
</dbReference>
<evidence type="ECO:0000256" key="4">
    <source>
        <dbReference type="ARBA" id="ARBA00022723"/>
    </source>
</evidence>
<comment type="cofactor">
    <cofactor evidence="1">
        <name>Mg(2+)</name>
        <dbReference type="ChEBI" id="CHEBI:18420"/>
    </cofactor>
</comment>
<keyword evidence="7" id="KW-0460">Magnesium</keyword>
<dbReference type="AlphaFoldDB" id="A0A6J7E4M7"/>
<dbReference type="HAMAP" id="MF_01454">
    <property type="entry name" value="GTPase_Obg"/>
    <property type="match status" value="1"/>
</dbReference>
<evidence type="ECO:0000256" key="7">
    <source>
        <dbReference type="ARBA" id="ARBA00022842"/>
    </source>
</evidence>
<dbReference type="PROSITE" id="PS51881">
    <property type="entry name" value="OCT"/>
    <property type="match status" value="1"/>
</dbReference>
<dbReference type="InterPro" id="IPR006169">
    <property type="entry name" value="GTP1_OBG_dom"/>
</dbReference>
<dbReference type="InterPro" id="IPR031167">
    <property type="entry name" value="G_OBG"/>
</dbReference>
<evidence type="ECO:0000256" key="3">
    <source>
        <dbReference type="ARBA" id="ARBA00022490"/>
    </source>
</evidence>
<evidence type="ECO:0000256" key="8">
    <source>
        <dbReference type="ARBA" id="ARBA00023134"/>
    </source>
</evidence>
<dbReference type="InterPro" id="IPR014100">
    <property type="entry name" value="GTP-bd_Obg/CgtA"/>
</dbReference>
<dbReference type="Pfam" id="PF01926">
    <property type="entry name" value="MMR_HSR1"/>
    <property type="match status" value="1"/>
</dbReference>
<dbReference type="Pfam" id="PF01018">
    <property type="entry name" value="GTP1_OBG"/>
    <property type="match status" value="1"/>
</dbReference>
<dbReference type="CDD" id="cd01898">
    <property type="entry name" value="Obg"/>
    <property type="match status" value="1"/>
</dbReference>
<keyword evidence="3" id="KW-0963">Cytoplasm</keyword>
<gene>
    <name evidence="12" type="ORF">UFOPK3328_01473</name>
</gene>
<dbReference type="PROSITE" id="PS00905">
    <property type="entry name" value="GTP1_OBG"/>
    <property type="match status" value="1"/>
</dbReference>
<evidence type="ECO:0000259" key="9">
    <source>
        <dbReference type="PROSITE" id="PS51710"/>
    </source>
</evidence>
<dbReference type="Gene3D" id="2.70.210.12">
    <property type="entry name" value="GTP1/OBG domain"/>
    <property type="match status" value="1"/>
</dbReference>
<organism evidence="12">
    <name type="scientific">freshwater metagenome</name>
    <dbReference type="NCBI Taxonomy" id="449393"/>
    <lineage>
        <taxon>unclassified sequences</taxon>
        <taxon>metagenomes</taxon>
        <taxon>ecological metagenomes</taxon>
    </lineage>
</organism>
<dbReference type="SUPFAM" id="SSF52540">
    <property type="entry name" value="P-loop containing nucleoside triphosphate hydrolases"/>
    <property type="match status" value="1"/>
</dbReference>
<dbReference type="GO" id="GO:0003924">
    <property type="term" value="F:GTPase activity"/>
    <property type="evidence" value="ECO:0007669"/>
    <property type="project" value="InterPro"/>
</dbReference>
<evidence type="ECO:0000313" key="12">
    <source>
        <dbReference type="EMBL" id="CAB4877866.1"/>
    </source>
</evidence>
<dbReference type="NCBIfam" id="NF008954">
    <property type="entry name" value="PRK12296.1"/>
    <property type="match status" value="1"/>
</dbReference>
<dbReference type="InterPro" id="IPR045086">
    <property type="entry name" value="OBG_GTPase"/>
</dbReference>
<dbReference type="InterPro" id="IPR036726">
    <property type="entry name" value="GTP1_OBG_dom_sf"/>
</dbReference>
<dbReference type="InterPro" id="IPR006074">
    <property type="entry name" value="GTP1-OBG_CS"/>
</dbReference>
<dbReference type="SUPFAM" id="SSF102741">
    <property type="entry name" value="Obg GTP-binding protein C-terminal domain"/>
    <property type="match status" value="1"/>
</dbReference>
<dbReference type="PANTHER" id="PTHR11702">
    <property type="entry name" value="DEVELOPMENTALLY REGULATED GTP-BINDING PROTEIN-RELATED"/>
    <property type="match status" value="1"/>
</dbReference>
<dbReference type="InterPro" id="IPR027417">
    <property type="entry name" value="P-loop_NTPase"/>
</dbReference>
<keyword evidence="6" id="KW-0378">Hydrolase</keyword>
<keyword evidence="8" id="KW-0342">GTP-binding</keyword>
<evidence type="ECO:0000256" key="5">
    <source>
        <dbReference type="ARBA" id="ARBA00022741"/>
    </source>
</evidence>
<dbReference type="InterPro" id="IPR015349">
    <property type="entry name" value="OCT_dom"/>
</dbReference>
<dbReference type="Pfam" id="PF09269">
    <property type="entry name" value="DUF1967"/>
    <property type="match status" value="1"/>
</dbReference>
<evidence type="ECO:0000256" key="1">
    <source>
        <dbReference type="ARBA" id="ARBA00001946"/>
    </source>
</evidence>
<feature type="domain" description="OBG-type G" evidence="9">
    <location>
        <begin position="172"/>
        <end position="333"/>
    </location>
</feature>
<dbReference type="PROSITE" id="PS51710">
    <property type="entry name" value="G_OBG"/>
    <property type="match status" value="1"/>
</dbReference>
<keyword evidence="5" id="KW-0547">Nucleotide-binding</keyword>
<keyword evidence="4" id="KW-0479">Metal-binding</keyword>
<evidence type="ECO:0000256" key="6">
    <source>
        <dbReference type="ARBA" id="ARBA00022801"/>
    </source>
</evidence>
<comment type="similarity">
    <text evidence="2">Belongs to the TRAFAC class OBG-HflX-like GTPase superfamily. OBG GTPase family.</text>
</comment>
<dbReference type="SUPFAM" id="SSF82051">
    <property type="entry name" value="Obg GTP-binding protein N-terminal domain"/>
    <property type="match status" value="1"/>
</dbReference>
<dbReference type="Gene3D" id="3.30.300.350">
    <property type="entry name" value="GTP-binding protein OBG, C-terminal domain"/>
    <property type="match status" value="1"/>
</dbReference>
<feature type="domain" description="OCT" evidence="10">
    <location>
        <begin position="347"/>
        <end position="425"/>
    </location>
</feature>
<evidence type="ECO:0000259" key="11">
    <source>
        <dbReference type="PROSITE" id="PS51883"/>
    </source>
</evidence>
<dbReference type="EMBL" id="CAFBLD010000012">
    <property type="protein sequence ID" value="CAB4877866.1"/>
    <property type="molecule type" value="Genomic_DNA"/>
</dbReference>
<proteinExistence type="inferred from homology"/>
<dbReference type="InterPro" id="IPR006073">
    <property type="entry name" value="GTP-bd"/>
</dbReference>
<dbReference type="GO" id="GO:0000287">
    <property type="term" value="F:magnesium ion binding"/>
    <property type="evidence" value="ECO:0007669"/>
    <property type="project" value="InterPro"/>
</dbReference>
<dbReference type="InterPro" id="IPR036346">
    <property type="entry name" value="GTP-bd_prot_GTP1/OBG_C_sf"/>
</dbReference>
<accession>A0A6J7E4M7</accession>
<dbReference type="PRINTS" id="PR00326">
    <property type="entry name" value="GTP1OBG"/>
</dbReference>
<dbReference type="NCBIfam" id="NF008956">
    <property type="entry name" value="PRK12299.1"/>
    <property type="match status" value="1"/>
</dbReference>
<evidence type="ECO:0000256" key="2">
    <source>
        <dbReference type="ARBA" id="ARBA00007699"/>
    </source>
</evidence>
<name>A0A6J7E4M7_9ZZZZ</name>
<dbReference type="FunFam" id="2.70.210.12:FF:000001">
    <property type="entry name" value="GTPase Obg"/>
    <property type="match status" value="1"/>
</dbReference>
<feature type="domain" description="Obg" evidence="11">
    <location>
        <begin position="13"/>
        <end position="171"/>
    </location>
</feature>
<dbReference type="PANTHER" id="PTHR11702:SF31">
    <property type="entry name" value="MITOCHONDRIAL RIBOSOME-ASSOCIATED GTPASE 2"/>
    <property type="match status" value="1"/>
</dbReference>
<dbReference type="NCBIfam" id="TIGR03595">
    <property type="entry name" value="Obg_CgtA_exten"/>
    <property type="match status" value="1"/>
</dbReference>
<reference evidence="12" key="1">
    <citation type="submission" date="2020-05" db="EMBL/GenBank/DDBJ databases">
        <authorList>
            <person name="Chiriac C."/>
            <person name="Salcher M."/>
            <person name="Ghai R."/>
            <person name="Kavagutti S V."/>
        </authorList>
    </citation>
    <scope>NUCLEOTIDE SEQUENCE</scope>
</reference>
<sequence>MEGVLVGLKAPMSAFVDEAQLNVRGGDGGAGCVSFRREGPVAFGGPNGGDGGDGGSVWLVADHNVASLLAFRDHPHRRAGDGVHGMGKDLHGRRGEDMVIKVPEGTVVRDMYTGEILADLAVNGTRWQSAKGGQGGRGNARFLSNRRRAPKFAEQGEHGKDRWLKLELKLMADVALVGFPNAGKSTFISSVSAAKPKIANYPFTTLEPHLGVVRMGGSSEFIIADIPGIIEGASEGRGLGHQFLRHIERARVLCVLVDLAPMDEVSADEQERILLQELQAYQPELLERPRIVVGTKTDAATEEVMLAWKGQRMSAVTGDGVRPILGALAELVQRARTLVPSQESSVVIRPEPEGTHIERMGDNEFRLIGRDVERSVALSDVSTPDALNYIDERLKRLGVARLLSRAGASDGAVVHIGAFSFEYTPET</sequence>
<protein>
    <submittedName>
        <fullName evidence="12">Unannotated protein</fullName>
    </submittedName>
</protein>
<dbReference type="NCBIfam" id="NF008955">
    <property type="entry name" value="PRK12297.1"/>
    <property type="match status" value="1"/>
</dbReference>
<dbReference type="GO" id="GO:0005525">
    <property type="term" value="F:GTP binding"/>
    <property type="evidence" value="ECO:0007669"/>
    <property type="project" value="UniProtKB-KW"/>
</dbReference>
<evidence type="ECO:0000259" key="10">
    <source>
        <dbReference type="PROSITE" id="PS51881"/>
    </source>
</evidence>
<dbReference type="NCBIfam" id="TIGR02729">
    <property type="entry name" value="Obg_CgtA"/>
    <property type="match status" value="1"/>
</dbReference>
<dbReference type="PROSITE" id="PS51883">
    <property type="entry name" value="OBG"/>
    <property type="match status" value="1"/>
</dbReference>